<gene>
    <name evidence="3" type="ORF">CC99x_002500</name>
    <name evidence="2" type="ORF">CC99x_02434</name>
</gene>
<dbReference type="EMBL" id="LKHV02000001">
    <property type="protein sequence ID" value="MCS5707770.1"/>
    <property type="molecule type" value="Genomic_DNA"/>
</dbReference>
<proteinExistence type="predicted"/>
<evidence type="ECO:0000313" key="2">
    <source>
        <dbReference type="EMBL" id="KRG17364.1"/>
    </source>
</evidence>
<reference evidence="3" key="2">
    <citation type="journal article" date="2016" name="Genome Announc.">
        <title>Draft Genome Sequences of Two Novel Amoeba-Resistant Intranuclear Bacteria, 'Candidatus Berkiella cookevillensis' and 'Candidatus Berkiella aquae'.</title>
        <authorList>
            <person name="Mehari Y.T."/>
            <person name="Arivett B.A."/>
            <person name="Farone A.L."/>
            <person name="Gunderson J.H."/>
            <person name="Farone M.B."/>
        </authorList>
    </citation>
    <scope>NUCLEOTIDE SEQUENCE</scope>
    <source>
        <strain evidence="3">CC99</strain>
    </source>
</reference>
<dbReference type="AlphaFoldDB" id="A0A0Q9YK40"/>
<comment type="caution">
    <text evidence="2">The sequence shown here is derived from an EMBL/GenBank/DDBJ whole genome shotgun (WGS) entry which is preliminary data.</text>
</comment>
<reference evidence="2" key="1">
    <citation type="submission" date="2015-09" db="EMBL/GenBank/DDBJ databases">
        <title>Draft Genome Sequences of Two Novel Amoeba-resistant Intranuclear Bacteria, Candidatus Berkiella cookevillensis and Candidatus Berkiella aquae.</title>
        <authorList>
            <person name="Mehari Y.T."/>
            <person name="Arivett B.A."/>
            <person name="Farone A.L."/>
            <person name="Gunderson J.H."/>
            <person name="Farone M.B."/>
        </authorList>
    </citation>
    <scope>NUCLEOTIDE SEQUENCE [LARGE SCALE GENOMIC DNA]</scope>
    <source>
        <strain evidence="2">CC99</strain>
    </source>
</reference>
<dbReference type="EMBL" id="LKHV01000018">
    <property type="protein sequence ID" value="KRG17364.1"/>
    <property type="molecule type" value="Genomic_DNA"/>
</dbReference>
<evidence type="ECO:0000313" key="4">
    <source>
        <dbReference type="Proteomes" id="UP000051494"/>
    </source>
</evidence>
<dbReference type="RefSeq" id="WP_057625519.1">
    <property type="nucleotide sequence ID" value="NZ_LKHV02000001.1"/>
</dbReference>
<evidence type="ECO:0000256" key="1">
    <source>
        <dbReference type="SAM" id="MobiDB-lite"/>
    </source>
</evidence>
<name>A0A0Q9YK40_9GAMM</name>
<reference evidence="3" key="3">
    <citation type="submission" date="2021-06" db="EMBL/GenBank/DDBJ databases">
        <title>Genomic Description and Analysis of Intracellular Bacteria, Candidatus Berkiella cookevillensis and Candidatus Berkiella aquae.</title>
        <authorList>
            <person name="Kidane D.T."/>
            <person name="Mehari Y.T."/>
            <person name="Rice F.C."/>
            <person name="Arivett B.A."/>
            <person name="Farone A.L."/>
            <person name="Berk S.G."/>
            <person name="Farone M.B."/>
        </authorList>
    </citation>
    <scope>NUCLEOTIDE SEQUENCE</scope>
    <source>
        <strain evidence="3">CC99</strain>
    </source>
</reference>
<sequence>MKHKFIDMLKTWLKTLSSSDVKKTTVHSPWQEYETLSLIPLEELEEMIKKEEQETKATQKRDALSDMRLETNTTESAEGPHIADLSSNYPMPPVITCFTIDDSVDPNLRITHYPPSNALH</sequence>
<feature type="compositionally biased region" description="Basic and acidic residues" evidence="1">
    <location>
        <begin position="52"/>
        <end position="69"/>
    </location>
</feature>
<evidence type="ECO:0000313" key="3">
    <source>
        <dbReference type="EMBL" id="MCS5707770.1"/>
    </source>
</evidence>
<protein>
    <submittedName>
        <fullName evidence="2">Uncharacterized protein</fullName>
    </submittedName>
</protein>
<accession>A0A0Q9YK40</accession>
<feature type="region of interest" description="Disordered" evidence="1">
    <location>
        <begin position="52"/>
        <end position="86"/>
    </location>
</feature>
<keyword evidence="4" id="KW-1185">Reference proteome</keyword>
<organism evidence="2">
    <name type="scientific">Candidatus Berkiella cookevillensis</name>
    <dbReference type="NCBI Taxonomy" id="437022"/>
    <lineage>
        <taxon>Bacteria</taxon>
        <taxon>Pseudomonadati</taxon>
        <taxon>Pseudomonadota</taxon>
        <taxon>Gammaproteobacteria</taxon>
        <taxon>Candidatus Berkiellales</taxon>
        <taxon>Candidatus Berkiellaceae</taxon>
        <taxon>Candidatus Berkiella</taxon>
    </lineage>
</organism>
<dbReference type="Proteomes" id="UP000051494">
    <property type="component" value="Unassembled WGS sequence"/>
</dbReference>